<dbReference type="RefSeq" id="WP_072852591.1">
    <property type="nucleotide sequence ID" value="NZ_FQVI01000014.1"/>
</dbReference>
<reference evidence="2 3" key="1">
    <citation type="submission" date="2016-11" db="EMBL/GenBank/DDBJ databases">
        <authorList>
            <person name="Jaros S."/>
            <person name="Januszkiewicz K."/>
            <person name="Wedrychowicz H."/>
        </authorList>
    </citation>
    <scope>NUCLEOTIDE SEQUENCE [LARGE SCALE GENOMIC DNA]</scope>
    <source>
        <strain evidence="2 3">DSM 17459</strain>
    </source>
</reference>
<accession>A0A1M4ZB05</accession>
<dbReference type="OrthoDB" id="1654420at2"/>
<name>A0A1M4ZB05_9CLOT</name>
<organism evidence="2 3">
    <name type="scientific">Lactonifactor longoviformis DSM 17459</name>
    <dbReference type="NCBI Taxonomy" id="1122155"/>
    <lineage>
        <taxon>Bacteria</taxon>
        <taxon>Bacillati</taxon>
        <taxon>Bacillota</taxon>
        <taxon>Clostridia</taxon>
        <taxon>Eubacteriales</taxon>
        <taxon>Clostridiaceae</taxon>
        <taxon>Lactonifactor</taxon>
    </lineage>
</organism>
<dbReference type="EMBL" id="FQVI01000014">
    <property type="protein sequence ID" value="SHF15194.1"/>
    <property type="molecule type" value="Genomic_DNA"/>
</dbReference>
<dbReference type="InterPro" id="IPR048667">
    <property type="entry name" value="Imm5-like"/>
</dbReference>
<evidence type="ECO:0000313" key="3">
    <source>
        <dbReference type="Proteomes" id="UP000184245"/>
    </source>
</evidence>
<keyword evidence="3" id="KW-1185">Reference proteome</keyword>
<gene>
    <name evidence="2" type="ORF">SAMN02745158_02702</name>
</gene>
<dbReference type="AlphaFoldDB" id="A0A1M4ZB05"/>
<sequence>MRKLRKMLGDIKDPSVVSLMRLIETQSKATLSGWAVDYAEKHYLGIYQKAYADERRLQEAVSGVREYLNGSRKQEDLKPLLRAAVQAAQEAEDNPPAQAAARAVATACRTVQTPSNALGFAFYGAAASAYEKAGLEESPEVYDALASNELARILGSLRENAVSGEKNPVTIKWNC</sequence>
<evidence type="ECO:0000259" key="1">
    <source>
        <dbReference type="Pfam" id="PF21805"/>
    </source>
</evidence>
<dbReference type="STRING" id="1122155.SAMN02745158_02702"/>
<protein>
    <recommendedName>
        <fullName evidence="1">Imm-5-like domain-containing protein</fullName>
    </recommendedName>
</protein>
<proteinExistence type="predicted"/>
<feature type="domain" description="Imm-5-like" evidence="1">
    <location>
        <begin position="22"/>
        <end position="144"/>
    </location>
</feature>
<evidence type="ECO:0000313" key="2">
    <source>
        <dbReference type="EMBL" id="SHF15194.1"/>
    </source>
</evidence>
<dbReference type="Pfam" id="PF21805">
    <property type="entry name" value="Imm5_like"/>
    <property type="match status" value="1"/>
</dbReference>
<dbReference type="Proteomes" id="UP000184245">
    <property type="component" value="Unassembled WGS sequence"/>
</dbReference>